<sequence>MANNKLDSSKPRNERNAAEIFAVACLATPKAPVETQASKSTPSELYELAVLGYHTRMRSLNHHRRIQYGLPLPISPILPRIVVAEFIKQDKMAREKRIVPSDPGAIVNREAEELNKSAVEAPMEYAGDNETEVQWVGDGGILARVNKDWHDETTRVNMAGVQKTLRRPEYTLPVGARWLSYMKVGKTTSRHTHSSKEFVEGAVHEDCILPPGVPMSGVEILAFYPHHLHWPAVALRLINNSHTGASLSGIISWLHGQKESTVSRQIVKATVRTAGIKFTGNATWTETRHQPTPTTNISPDALVPLPRVAESGLCVPTYAQLVASLTHLPSGLHARALTACIEFWLQHKDLDLNVLHTAELYRALQPRLRSVGPMNLDAVALSQWNSSENVDGSGKRLTENLLEEYERGRGLVGERPDSSLNFHITEVLLAPLFAWQRVRVAGLNEIVKRKERTEQPAKAAYGVHTPAGPTVGKKLPAPRAKTVKRKAAEMGEGNDMKSATKQPKKAKK</sequence>
<name>A0A6A6RC74_9PEZI</name>
<proteinExistence type="predicted"/>
<dbReference type="EMBL" id="MU004181">
    <property type="protein sequence ID" value="KAF2502468.1"/>
    <property type="molecule type" value="Genomic_DNA"/>
</dbReference>
<evidence type="ECO:0000313" key="3">
    <source>
        <dbReference type="Proteomes" id="UP000799750"/>
    </source>
</evidence>
<evidence type="ECO:0000256" key="1">
    <source>
        <dbReference type="SAM" id="MobiDB-lite"/>
    </source>
</evidence>
<organism evidence="2 3">
    <name type="scientific">Lophium mytilinum</name>
    <dbReference type="NCBI Taxonomy" id="390894"/>
    <lineage>
        <taxon>Eukaryota</taxon>
        <taxon>Fungi</taxon>
        <taxon>Dikarya</taxon>
        <taxon>Ascomycota</taxon>
        <taxon>Pezizomycotina</taxon>
        <taxon>Dothideomycetes</taxon>
        <taxon>Pleosporomycetidae</taxon>
        <taxon>Mytilinidiales</taxon>
        <taxon>Mytilinidiaceae</taxon>
        <taxon>Lophium</taxon>
    </lineage>
</organism>
<gene>
    <name evidence="2" type="ORF">BU16DRAFT_587684</name>
</gene>
<dbReference type="Proteomes" id="UP000799750">
    <property type="component" value="Unassembled WGS sequence"/>
</dbReference>
<dbReference type="OrthoDB" id="3796227at2759"/>
<keyword evidence="3" id="KW-1185">Reference proteome</keyword>
<reference evidence="2" key="1">
    <citation type="journal article" date="2020" name="Stud. Mycol.">
        <title>101 Dothideomycetes genomes: a test case for predicting lifestyles and emergence of pathogens.</title>
        <authorList>
            <person name="Haridas S."/>
            <person name="Albert R."/>
            <person name="Binder M."/>
            <person name="Bloem J."/>
            <person name="Labutti K."/>
            <person name="Salamov A."/>
            <person name="Andreopoulos B."/>
            <person name="Baker S."/>
            <person name="Barry K."/>
            <person name="Bills G."/>
            <person name="Bluhm B."/>
            <person name="Cannon C."/>
            <person name="Castanera R."/>
            <person name="Culley D."/>
            <person name="Daum C."/>
            <person name="Ezra D."/>
            <person name="Gonzalez J."/>
            <person name="Henrissat B."/>
            <person name="Kuo A."/>
            <person name="Liang C."/>
            <person name="Lipzen A."/>
            <person name="Lutzoni F."/>
            <person name="Magnuson J."/>
            <person name="Mondo S."/>
            <person name="Nolan M."/>
            <person name="Ohm R."/>
            <person name="Pangilinan J."/>
            <person name="Park H.-J."/>
            <person name="Ramirez L."/>
            <person name="Alfaro M."/>
            <person name="Sun H."/>
            <person name="Tritt A."/>
            <person name="Yoshinaga Y."/>
            <person name="Zwiers L.-H."/>
            <person name="Turgeon B."/>
            <person name="Goodwin S."/>
            <person name="Spatafora J."/>
            <person name="Crous P."/>
            <person name="Grigoriev I."/>
        </authorList>
    </citation>
    <scope>NUCLEOTIDE SEQUENCE</scope>
    <source>
        <strain evidence="2">CBS 269.34</strain>
    </source>
</reference>
<protein>
    <submittedName>
        <fullName evidence="2">Uncharacterized protein</fullName>
    </submittedName>
</protein>
<evidence type="ECO:0000313" key="2">
    <source>
        <dbReference type="EMBL" id="KAF2502468.1"/>
    </source>
</evidence>
<feature type="region of interest" description="Disordered" evidence="1">
    <location>
        <begin position="460"/>
        <end position="508"/>
    </location>
</feature>
<dbReference type="AlphaFoldDB" id="A0A6A6RC74"/>
<accession>A0A6A6RC74</accession>